<gene>
    <name evidence="3" type="ORF">NJU99_06940</name>
</gene>
<keyword evidence="4" id="KW-1185">Reference proteome</keyword>
<dbReference type="PANTHER" id="PTHR21198">
    <property type="entry name" value="GLUTAMATE RACEMASE"/>
    <property type="match status" value="1"/>
</dbReference>
<dbReference type="EMBL" id="CP100595">
    <property type="protein sequence ID" value="UTJ07826.1"/>
    <property type="molecule type" value="Genomic_DNA"/>
</dbReference>
<keyword evidence="2" id="KW-0413">Isomerase</keyword>
<dbReference type="SUPFAM" id="SSF53681">
    <property type="entry name" value="Aspartate/glutamate racemase"/>
    <property type="match status" value="2"/>
</dbReference>
<evidence type="ECO:0000313" key="4">
    <source>
        <dbReference type="Proteomes" id="UP001060012"/>
    </source>
</evidence>
<protein>
    <submittedName>
        <fullName evidence="3">Aspartate/glutamate racemase family protein</fullName>
    </submittedName>
</protein>
<comment type="similarity">
    <text evidence="1">Belongs to the aspartate/glutamate racemases family.</text>
</comment>
<evidence type="ECO:0000256" key="1">
    <source>
        <dbReference type="ARBA" id="ARBA00007847"/>
    </source>
</evidence>
<dbReference type="PANTHER" id="PTHR21198:SF7">
    <property type="entry name" value="ASPARTATE-GLUTAMATE RACEMASE FAMILY"/>
    <property type="match status" value="1"/>
</dbReference>
<dbReference type="RefSeq" id="WP_254578000.1">
    <property type="nucleotide sequence ID" value="NZ_CP100595.1"/>
</dbReference>
<proteinExistence type="inferred from homology"/>
<evidence type="ECO:0000256" key="2">
    <source>
        <dbReference type="ARBA" id="ARBA00023235"/>
    </source>
</evidence>
<sequence length="232" mass="25838">MKTIGLLGGMSWESTALYYKQINEEVKKQLGGLHSAKVVVYSVDFDEIEKLQHLGKWDETADILSEAAQNIQNAGADFLLICTNTMHKVAPIIQENISIPILHIANATGKKLQEEGIKKVGLLGTAFTMEQDFYKNTIQTNFDIEVIVPNKEEIKTIHKIIYEELCLGKIKEDSKVQYLNIIDSLKNRGAQGVILGCTEIGMLVSQEDTDVKLYDTTSIHALEAVNEALKKS</sequence>
<dbReference type="InterPro" id="IPR004380">
    <property type="entry name" value="Asp_race"/>
</dbReference>
<dbReference type="InterPro" id="IPR015942">
    <property type="entry name" value="Asp/Glu/hydantoin_racemase"/>
</dbReference>
<evidence type="ECO:0000313" key="3">
    <source>
        <dbReference type="EMBL" id="UTJ07826.1"/>
    </source>
</evidence>
<name>A0ABY5EAJ6_9BACT</name>
<organism evidence="3 4">
    <name type="scientific">Arcobacter roscoffensis</name>
    <dbReference type="NCBI Taxonomy" id="2961520"/>
    <lineage>
        <taxon>Bacteria</taxon>
        <taxon>Pseudomonadati</taxon>
        <taxon>Campylobacterota</taxon>
        <taxon>Epsilonproteobacteria</taxon>
        <taxon>Campylobacterales</taxon>
        <taxon>Arcobacteraceae</taxon>
        <taxon>Arcobacter</taxon>
    </lineage>
</organism>
<dbReference type="Proteomes" id="UP001060012">
    <property type="component" value="Chromosome"/>
</dbReference>
<accession>A0ABY5EAJ6</accession>
<dbReference type="NCBIfam" id="TIGR00035">
    <property type="entry name" value="asp_race"/>
    <property type="match status" value="1"/>
</dbReference>
<dbReference type="Pfam" id="PF01177">
    <property type="entry name" value="Asp_Glu_race"/>
    <property type="match status" value="1"/>
</dbReference>
<dbReference type="Gene3D" id="3.40.50.1860">
    <property type="match status" value="2"/>
</dbReference>
<reference evidence="3" key="1">
    <citation type="submission" date="2022-07" db="EMBL/GenBank/DDBJ databases">
        <title>Arcobacter roscoffensis sp. nov., a marine bacterium isolated from coastal seawater collected from Roscoff, France.</title>
        <authorList>
            <person name="Pascual J."/>
            <person name="Lepeaux C."/>
            <person name="Methner A."/>
            <person name="Overmann J."/>
        </authorList>
    </citation>
    <scope>NUCLEOTIDE SEQUENCE</scope>
    <source>
        <strain evidence="3">ARW1-2F2</strain>
    </source>
</reference>
<dbReference type="InterPro" id="IPR001920">
    <property type="entry name" value="Asp/Glu_race"/>
</dbReference>